<gene>
    <name evidence="2" type="ORF">SPLIT_LOCUS11354</name>
</gene>
<proteinExistence type="predicted"/>
<keyword evidence="3" id="KW-1185">Reference proteome</keyword>
<dbReference type="Proteomes" id="UP001153321">
    <property type="component" value="Chromosome 7"/>
</dbReference>
<evidence type="ECO:0000313" key="3">
    <source>
        <dbReference type="Proteomes" id="UP001153321"/>
    </source>
</evidence>
<dbReference type="AlphaFoldDB" id="A0A9P0IDS8"/>
<accession>A0A9P0IDS8</accession>
<protein>
    <submittedName>
        <fullName evidence="2">Uncharacterized protein</fullName>
    </submittedName>
</protein>
<evidence type="ECO:0000313" key="2">
    <source>
        <dbReference type="EMBL" id="CAH1646002.1"/>
    </source>
</evidence>
<evidence type="ECO:0000256" key="1">
    <source>
        <dbReference type="SAM" id="MobiDB-lite"/>
    </source>
</evidence>
<sequence length="142" mass="15801">MTKHNASVASRQFSVRPWYHTGRAGPFVSKHGSPTQPVNEQTDHLMVSSPRQEQSFDDIPPLKKSVVSSRFSVRPWCHSGRAGPFVLKHGSPKKYSLFCSRNENHRKTAPAWGEAGESVRLLLTKNHPVPSPARRAGAPVIR</sequence>
<organism evidence="2 3">
    <name type="scientific">Spodoptera littoralis</name>
    <name type="common">Egyptian cotton leafworm</name>
    <dbReference type="NCBI Taxonomy" id="7109"/>
    <lineage>
        <taxon>Eukaryota</taxon>
        <taxon>Metazoa</taxon>
        <taxon>Ecdysozoa</taxon>
        <taxon>Arthropoda</taxon>
        <taxon>Hexapoda</taxon>
        <taxon>Insecta</taxon>
        <taxon>Pterygota</taxon>
        <taxon>Neoptera</taxon>
        <taxon>Endopterygota</taxon>
        <taxon>Lepidoptera</taxon>
        <taxon>Glossata</taxon>
        <taxon>Ditrysia</taxon>
        <taxon>Noctuoidea</taxon>
        <taxon>Noctuidae</taxon>
        <taxon>Amphipyrinae</taxon>
        <taxon>Spodoptera</taxon>
    </lineage>
</organism>
<feature type="region of interest" description="Disordered" evidence="1">
    <location>
        <begin position="24"/>
        <end position="61"/>
    </location>
</feature>
<name>A0A9P0IDS8_SPOLI</name>
<dbReference type="EMBL" id="LR824538">
    <property type="protein sequence ID" value="CAH1646002.1"/>
    <property type="molecule type" value="Genomic_DNA"/>
</dbReference>
<reference evidence="2" key="1">
    <citation type="submission" date="2022-02" db="EMBL/GenBank/DDBJ databases">
        <authorList>
            <person name="King R."/>
        </authorList>
    </citation>
    <scope>NUCLEOTIDE SEQUENCE</scope>
</reference>